<dbReference type="Pfam" id="PF02954">
    <property type="entry name" value="HTH_8"/>
    <property type="match status" value="1"/>
</dbReference>
<dbReference type="InterPro" id="IPR009057">
    <property type="entry name" value="Homeodomain-like_sf"/>
</dbReference>
<dbReference type="EMBL" id="FORT01000024">
    <property type="protein sequence ID" value="SFK92316.1"/>
    <property type="molecule type" value="Genomic_DNA"/>
</dbReference>
<organism evidence="2 3">
    <name type="scientific">Brevibacillus centrosporus</name>
    <dbReference type="NCBI Taxonomy" id="54910"/>
    <lineage>
        <taxon>Bacteria</taxon>
        <taxon>Bacillati</taxon>
        <taxon>Bacillota</taxon>
        <taxon>Bacilli</taxon>
        <taxon>Bacillales</taxon>
        <taxon>Paenibacillaceae</taxon>
        <taxon>Brevibacillus</taxon>
    </lineage>
</organism>
<dbReference type="STRING" id="1884381.SAMN05518846_12428"/>
<gene>
    <name evidence="2" type="ORF">SAMN05518846_12428</name>
</gene>
<sequence>MVEWRRHFHQYPELSLKEAVDDYEKSLIEREWRSSTGKIAETARRLGISKQLLKYKLDKYRLASEAKEAALLRFLFLFAIFRSTKRFRFSSMHFLLSSDP</sequence>
<dbReference type="SUPFAM" id="SSF46689">
    <property type="entry name" value="Homeodomain-like"/>
    <property type="match status" value="1"/>
</dbReference>
<evidence type="ECO:0000313" key="2">
    <source>
        <dbReference type="EMBL" id="SFK92316.1"/>
    </source>
</evidence>
<keyword evidence="3" id="KW-1185">Reference proteome</keyword>
<evidence type="ECO:0000259" key="1">
    <source>
        <dbReference type="Pfam" id="PF02954"/>
    </source>
</evidence>
<dbReference type="AlphaFoldDB" id="A0A1I4DJX7"/>
<name>A0A1I4DJX7_9BACL</name>
<dbReference type="PRINTS" id="PR01590">
    <property type="entry name" value="HTHFIS"/>
</dbReference>
<protein>
    <submittedName>
        <fullName evidence="2">Regulatory protein, Fis family</fullName>
    </submittedName>
</protein>
<dbReference type="InterPro" id="IPR002197">
    <property type="entry name" value="HTH_Fis"/>
</dbReference>
<dbReference type="Proteomes" id="UP000198915">
    <property type="component" value="Unassembled WGS sequence"/>
</dbReference>
<dbReference type="Gene3D" id="1.10.10.60">
    <property type="entry name" value="Homeodomain-like"/>
    <property type="match status" value="1"/>
</dbReference>
<reference evidence="3" key="1">
    <citation type="submission" date="2016-10" db="EMBL/GenBank/DDBJ databases">
        <authorList>
            <person name="Varghese N."/>
            <person name="Submissions S."/>
        </authorList>
    </citation>
    <scope>NUCLEOTIDE SEQUENCE [LARGE SCALE GENOMIC DNA]</scope>
    <source>
        <strain evidence="3">OK042</strain>
    </source>
</reference>
<feature type="domain" description="DNA binding HTH" evidence="1">
    <location>
        <begin position="21"/>
        <end position="60"/>
    </location>
</feature>
<evidence type="ECO:0000313" key="3">
    <source>
        <dbReference type="Proteomes" id="UP000198915"/>
    </source>
</evidence>
<dbReference type="RefSeq" id="WP_092276543.1">
    <property type="nucleotide sequence ID" value="NZ_JARTKD010000022.1"/>
</dbReference>
<accession>A0A1I4DJX7</accession>
<proteinExistence type="predicted"/>
<dbReference type="GO" id="GO:0043565">
    <property type="term" value="F:sequence-specific DNA binding"/>
    <property type="evidence" value="ECO:0007669"/>
    <property type="project" value="InterPro"/>
</dbReference>